<dbReference type="EMBL" id="JBBMEX010000011">
    <property type="protein sequence ID" value="MEQ2558316.1"/>
    <property type="molecule type" value="Genomic_DNA"/>
</dbReference>
<evidence type="ECO:0000256" key="1">
    <source>
        <dbReference type="SAM" id="Phobius"/>
    </source>
</evidence>
<dbReference type="RefSeq" id="WP_353531149.1">
    <property type="nucleotide sequence ID" value="NZ_JBBMEX010000011.1"/>
</dbReference>
<keyword evidence="3" id="KW-1185">Reference proteome</keyword>
<name>A0ABV1HF28_9FIRM</name>
<proteinExistence type="predicted"/>
<reference evidence="2 3" key="1">
    <citation type="submission" date="2024-03" db="EMBL/GenBank/DDBJ databases">
        <title>Human intestinal bacterial collection.</title>
        <authorList>
            <person name="Pauvert C."/>
            <person name="Hitch T.C.A."/>
            <person name="Clavel T."/>
        </authorList>
    </citation>
    <scope>NUCLEOTIDE SEQUENCE [LARGE SCALE GENOMIC DNA]</scope>
    <source>
        <strain evidence="2 3">CLA-AA-H185</strain>
    </source>
</reference>
<evidence type="ECO:0000313" key="2">
    <source>
        <dbReference type="EMBL" id="MEQ2558316.1"/>
    </source>
</evidence>
<comment type="caution">
    <text evidence="2">The sequence shown here is derived from an EMBL/GenBank/DDBJ whole genome shotgun (WGS) entry which is preliminary data.</text>
</comment>
<sequence>MNYLFTKVMNRVNKRGYYSKHIAEVTFHNIQYREIKNVDDYINLEKEIWSVVKDNRAQFLIDAENLKDQSIEEKDKSMIINFSLSASLVFGVISLVMGTLFGTIAGIVSFFAYIS</sequence>
<keyword evidence="1" id="KW-1133">Transmembrane helix</keyword>
<organism evidence="2 3">
    <name type="scientific">Maccoyibacter intestinihominis</name>
    <dbReference type="NCBI Taxonomy" id="3133499"/>
    <lineage>
        <taxon>Bacteria</taxon>
        <taxon>Bacillati</taxon>
        <taxon>Bacillota</taxon>
        <taxon>Clostridia</taxon>
        <taxon>Lachnospirales</taxon>
        <taxon>Lachnospiraceae</taxon>
        <taxon>Maccoyibacter</taxon>
    </lineage>
</organism>
<dbReference type="Proteomes" id="UP001454489">
    <property type="component" value="Unassembled WGS sequence"/>
</dbReference>
<accession>A0ABV1HF28</accession>
<evidence type="ECO:0000313" key="3">
    <source>
        <dbReference type="Proteomes" id="UP001454489"/>
    </source>
</evidence>
<keyword evidence="1" id="KW-0472">Membrane</keyword>
<gene>
    <name evidence="2" type="ORF">WMO43_10630</name>
</gene>
<feature type="transmembrane region" description="Helical" evidence="1">
    <location>
        <begin position="84"/>
        <end position="114"/>
    </location>
</feature>
<keyword evidence="1" id="KW-0812">Transmembrane</keyword>
<protein>
    <submittedName>
        <fullName evidence="2">Uncharacterized protein</fullName>
    </submittedName>
</protein>